<evidence type="ECO:0000259" key="2">
    <source>
        <dbReference type="PROSITE" id="PS51925"/>
    </source>
</evidence>
<comment type="caution">
    <text evidence="3">The sequence shown here is derived from an EMBL/GenBank/DDBJ whole genome shotgun (WGS) entry which is preliminary data.</text>
</comment>
<organism evidence="3 4">
    <name type="scientific">Tetrabaena socialis</name>
    <dbReference type="NCBI Taxonomy" id="47790"/>
    <lineage>
        <taxon>Eukaryota</taxon>
        <taxon>Viridiplantae</taxon>
        <taxon>Chlorophyta</taxon>
        <taxon>core chlorophytes</taxon>
        <taxon>Chlorophyceae</taxon>
        <taxon>CS clade</taxon>
        <taxon>Chlamydomonadales</taxon>
        <taxon>Tetrabaenaceae</taxon>
        <taxon>Tetrabaena</taxon>
    </lineage>
</organism>
<dbReference type="InterPro" id="IPR003121">
    <property type="entry name" value="SWIB_MDM2_domain"/>
</dbReference>
<dbReference type="SMART" id="SM00151">
    <property type="entry name" value="SWIB"/>
    <property type="match status" value="1"/>
</dbReference>
<evidence type="ECO:0000313" key="3">
    <source>
        <dbReference type="EMBL" id="PNH12578.1"/>
    </source>
</evidence>
<feature type="compositionally biased region" description="Low complexity" evidence="1">
    <location>
        <begin position="47"/>
        <end position="59"/>
    </location>
</feature>
<keyword evidence="4" id="KW-1185">Reference proteome</keyword>
<dbReference type="PANTHER" id="PTHR13844">
    <property type="entry name" value="SWI/SNF-RELATED MATRIX-ASSOCIATED ACTIN-DEPENDENT REGULATOR OF CHROMATIN SUBFAMILY D"/>
    <property type="match status" value="1"/>
</dbReference>
<name>A0A2J8AJ87_9CHLO</name>
<dbReference type="CDD" id="cd10567">
    <property type="entry name" value="SWIB-MDM2_like"/>
    <property type="match status" value="1"/>
</dbReference>
<dbReference type="SUPFAM" id="SSF47592">
    <property type="entry name" value="SWIB/MDM2 domain"/>
    <property type="match status" value="1"/>
</dbReference>
<evidence type="ECO:0000313" key="4">
    <source>
        <dbReference type="Proteomes" id="UP000236333"/>
    </source>
</evidence>
<dbReference type="Gene3D" id="1.10.245.10">
    <property type="entry name" value="SWIB/MDM2 domain"/>
    <property type="match status" value="1"/>
</dbReference>
<evidence type="ECO:0000256" key="1">
    <source>
        <dbReference type="SAM" id="MobiDB-lite"/>
    </source>
</evidence>
<accession>A0A2J8AJ87</accession>
<feature type="compositionally biased region" description="Polar residues" evidence="1">
    <location>
        <begin position="60"/>
        <end position="69"/>
    </location>
</feature>
<dbReference type="PROSITE" id="PS51925">
    <property type="entry name" value="SWIB_MDM2"/>
    <property type="match status" value="1"/>
</dbReference>
<dbReference type="InterPro" id="IPR036885">
    <property type="entry name" value="SWIB_MDM2_dom_sf"/>
</dbReference>
<protein>
    <recommendedName>
        <fullName evidence="2">DM2 domain-containing protein</fullName>
    </recommendedName>
</protein>
<dbReference type="EMBL" id="PGGS01000007">
    <property type="protein sequence ID" value="PNH12578.1"/>
    <property type="molecule type" value="Genomic_DNA"/>
</dbReference>
<sequence length="244" mass="26414">MATIKSALVSAASASVSDKKVLVKPDTLDAVKSNTKPKVVKSKSKDAPSVAAPAEAPSVTDSTPVNSEDTAVPPVLLDEVPLTERITTRMAALASLITRIELTVVVELKEMKAELKNLQKDVSKFQKIVATTSSKRSKRVKLNADGTEAPRRISGFQKPTSISDQLADFLNISRGTQLPRNEVTRRINEYIKTNNLQDPADRRKIQPNPDLAALLGTSADTEVSYFNYQGFLKGHFINTGVVAA</sequence>
<dbReference type="InterPro" id="IPR019835">
    <property type="entry name" value="SWIB_domain"/>
</dbReference>
<dbReference type="Proteomes" id="UP000236333">
    <property type="component" value="Unassembled WGS sequence"/>
</dbReference>
<dbReference type="AlphaFoldDB" id="A0A2J8AJ87"/>
<feature type="domain" description="DM2" evidence="2">
    <location>
        <begin position="155"/>
        <end position="238"/>
    </location>
</feature>
<gene>
    <name evidence="3" type="ORF">TSOC_000512</name>
</gene>
<reference evidence="3 4" key="1">
    <citation type="journal article" date="2017" name="Mol. Biol. Evol.">
        <title>The 4-celled Tetrabaena socialis nuclear genome reveals the essential components for genetic control of cell number at the origin of multicellularity in the volvocine lineage.</title>
        <authorList>
            <person name="Featherston J."/>
            <person name="Arakaki Y."/>
            <person name="Hanschen E.R."/>
            <person name="Ferris P.J."/>
            <person name="Michod R.E."/>
            <person name="Olson B.J.S.C."/>
            <person name="Nozaki H."/>
            <person name="Durand P.M."/>
        </authorList>
    </citation>
    <scope>NUCLEOTIDE SEQUENCE [LARGE SCALE GENOMIC DNA]</scope>
    <source>
        <strain evidence="3 4">NIES-571</strain>
    </source>
</reference>
<feature type="region of interest" description="Disordered" evidence="1">
    <location>
        <begin position="33"/>
        <end position="70"/>
    </location>
</feature>
<proteinExistence type="predicted"/>
<dbReference type="OrthoDB" id="10251073at2759"/>
<dbReference type="Pfam" id="PF02201">
    <property type="entry name" value="SWIB"/>
    <property type="match status" value="1"/>
</dbReference>